<organism evidence="8 9">
    <name type="scientific">Hevea brasiliensis</name>
    <name type="common">Para rubber tree</name>
    <name type="synonym">Siphonia brasiliensis</name>
    <dbReference type="NCBI Taxonomy" id="3981"/>
    <lineage>
        <taxon>Eukaryota</taxon>
        <taxon>Viridiplantae</taxon>
        <taxon>Streptophyta</taxon>
        <taxon>Embryophyta</taxon>
        <taxon>Tracheophyta</taxon>
        <taxon>Spermatophyta</taxon>
        <taxon>Magnoliopsida</taxon>
        <taxon>eudicotyledons</taxon>
        <taxon>Gunneridae</taxon>
        <taxon>Pentapetalae</taxon>
        <taxon>rosids</taxon>
        <taxon>fabids</taxon>
        <taxon>Malpighiales</taxon>
        <taxon>Euphorbiaceae</taxon>
        <taxon>Crotonoideae</taxon>
        <taxon>Micrandreae</taxon>
        <taxon>Hevea</taxon>
    </lineage>
</organism>
<evidence type="ECO:0000256" key="5">
    <source>
        <dbReference type="ARBA" id="ARBA00023242"/>
    </source>
</evidence>
<accession>A0ABQ9L5V5</accession>
<dbReference type="InterPro" id="IPR015300">
    <property type="entry name" value="DNA-bd_pseudobarrel_sf"/>
</dbReference>
<dbReference type="Gene3D" id="2.40.330.10">
    <property type="entry name" value="DNA-binding pseudobarrel domain"/>
    <property type="match status" value="3"/>
</dbReference>
<feature type="domain" description="TF-B3" evidence="7">
    <location>
        <begin position="16"/>
        <end position="110"/>
    </location>
</feature>
<dbReference type="SUPFAM" id="SSF101936">
    <property type="entry name" value="DNA-binding pseudobarrel domain"/>
    <property type="match status" value="3"/>
</dbReference>
<evidence type="ECO:0000256" key="3">
    <source>
        <dbReference type="ARBA" id="ARBA00023125"/>
    </source>
</evidence>
<dbReference type="PROSITE" id="PS50863">
    <property type="entry name" value="B3"/>
    <property type="match status" value="3"/>
</dbReference>
<keyword evidence="4" id="KW-0804">Transcription</keyword>
<sequence>MASSSKRDMFEADRPHFFKIILDETIHDKKLGIPRRFVRKYGKDLSSPAFLQVPSGRIWKVELNKCDGEIWLQNGWQEFMEYYSLAYGSFLVFEYNKRNCHFNVIIFDKTASEIYYPISVTNGDDREPNNLQEEIQEPMIIHETENDASIEILDDLPCRKRREKLPLSSPLPQKMMKVENSPGNTGKRVYGDISGQKQTPDRIVVRKERLRAKEKTEALRRASTNFKSKDPFFLIVMQPSYVHPGLKMSIPASFAQKYFPAKHSGDAMLNGLDGRTWPVKFYIYNKANYGHAVAKITQGWKVFAKDNHLEVGDVCAFELIMIKGFKATFKVNIFRHNEGNELKLKDEESNSPGAIEAAKSFTSVHPFFKVVISPSHMKNYNMHVPQKFISNIKQSAEILKLQVENRWWPVKLNLYPQLGKGTFTSGWSAFVRENSVKVGDVCIFELINSKTLQVKVTIFRNVK</sequence>
<dbReference type="PANTHER" id="PTHR31920:SF108">
    <property type="entry name" value="B3 DOMAIN-CONTAINING TRANSCRIPTION FACTOR VRN1-LIKE"/>
    <property type="match status" value="1"/>
</dbReference>
<keyword evidence="9" id="KW-1185">Reference proteome</keyword>
<evidence type="ECO:0000256" key="4">
    <source>
        <dbReference type="ARBA" id="ARBA00023163"/>
    </source>
</evidence>
<feature type="domain" description="TF-B3" evidence="7">
    <location>
        <begin position="367"/>
        <end position="462"/>
    </location>
</feature>
<keyword evidence="5" id="KW-0539">Nucleus</keyword>
<protein>
    <recommendedName>
        <fullName evidence="7">TF-B3 domain-containing protein</fullName>
    </recommendedName>
</protein>
<dbReference type="InterPro" id="IPR003340">
    <property type="entry name" value="B3_DNA-bd"/>
</dbReference>
<proteinExistence type="predicted"/>
<comment type="caution">
    <text evidence="8">The sequence shown here is derived from an EMBL/GenBank/DDBJ whole genome shotgun (WGS) entry which is preliminary data.</text>
</comment>
<comment type="subcellular location">
    <subcellularLocation>
        <location evidence="1">Nucleus</location>
    </subcellularLocation>
</comment>
<dbReference type="SMART" id="SM01019">
    <property type="entry name" value="B3"/>
    <property type="match status" value="3"/>
</dbReference>
<dbReference type="Pfam" id="PF02362">
    <property type="entry name" value="B3"/>
    <property type="match status" value="3"/>
</dbReference>
<dbReference type="CDD" id="cd10017">
    <property type="entry name" value="B3_DNA"/>
    <property type="match status" value="3"/>
</dbReference>
<evidence type="ECO:0000313" key="8">
    <source>
        <dbReference type="EMBL" id="KAJ9160104.1"/>
    </source>
</evidence>
<evidence type="ECO:0000313" key="9">
    <source>
        <dbReference type="Proteomes" id="UP001174677"/>
    </source>
</evidence>
<evidence type="ECO:0000259" key="7">
    <source>
        <dbReference type="PROSITE" id="PS50863"/>
    </source>
</evidence>
<keyword evidence="2" id="KW-0805">Transcription regulation</keyword>
<dbReference type="EMBL" id="JARPOI010000014">
    <property type="protein sequence ID" value="KAJ9160104.1"/>
    <property type="molecule type" value="Genomic_DNA"/>
</dbReference>
<evidence type="ECO:0000256" key="6">
    <source>
        <dbReference type="SAM" id="MobiDB-lite"/>
    </source>
</evidence>
<feature type="region of interest" description="Disordered" evidence="6">
    <location>
        <begin position="173"/>
        <end position="194"/>
    </location>
</feature>
<dbReference type="PANTHER" id="PTHR31920">
    <property type="entry name" value="B3 DOMAIN-CONTAINING"/>
    <property type="match status" value="1"/>
</dbReference>
<evidence type="ECO:0000256" key="2">
    <source>
        <dbReference type="ARBA" id="ARBA00023015"/>
    </source>
</evidence>
<gene>
    <name evidence="8" type="ORF">P3X46_025536</name>
</gene>
<reference evidence="8" key="1">
    <citation type="journal article" date="2023" name="Plant Biotechnol. J.">
        <title>Chromosome-level wild Hevea brasiliensis genome provides new tools for genomic-assisted breeding and valuable loci to elevate rubber yield.</title>
        <authorList>
            <person name="Cheng H."/>
            <person name="Song X."/>
            <person name="Hu Y."/>
            <person name="Wu T."/>
            <person name="Yang Q."/>
            <person name="An Z."/>
            <person name="Feng S."/>
            <person name="Deng Z."/>
            <person name="Wu W."/>
            <person name="Zeng X."/>
            <person name="Tu M."/>
            <person name="Wang X."/>
            <person name="Huang H."/>
        </authorList>
    </citation>
    <scope>NUCLEOTIDE SEQUENCE</scope>
    <source>
        <strain evidence="8">MT/VB/25A 57/8</strain>
    </source>
</reference>
<dbReference type="Proteomes" id="UP001174677">
    <property type="component" value="Chromosome 14"/>
</dbReference>
<name>A0ABQ9L5V5_HEVBR</name>
<keyword evidence="3" id="KW-0238">DNA-binding</keyword>
<dbReference type="InterPro" id="IPR050655">
    <property type="entry name" value="Plant_B3_domain"/>
</dbReference>
<evidence type="ECO:0000256" key="1">
    <source>
        <dbReference type="ARBA" id="ARBA00004123"/>
    </source>
</evidence>
<feature type="domain" description="TF-B3" evidence="7">
    <location>
        <begin position="233"/>
        <end position="337"/>
    </location>
</feature>